<dbReference type="Pfam" id="PF05425">
    <property type="entry name" value="CopD"/>
    <property type="match status" value="1"/>
</dbReference>
<evidence type="ECO:0000313" key="3">
    <source>
        <dbReference type="EMBL" id="TWI49269.1"/>
    </source>
</evidence>
<sequence length="74" mass="8041">MARTVIVVVISLTGITNYWLIVGPTLSGLVSSMYGQLLLVKLALFVLMLGLAAANRFHLSALLEEPFMMGNTRC</sequence>
<feature type="transmembrane region" description="Helical" evidence="1">
    <location>
        <begin position="33"/>
        <end position="54"/>
    </location>
</feature>
<dbReference type="EMBL" id="VLKY01000018">
    <property type="protein sequence ID" value="TWI49269.1"/>
    <property type="molecule type" value="Genomic_DNA"/>
</dbReference>
<dbReference type="GO" id="GO:0016020">
    <property type="term" value="C:membrane"/>
    <property type="evidence" value="ECO:0007669"/>
    <property type="project" value="InterPro"/>
</dbReference>
<accession>A0A562PXX1</accession>
<proteinExistence type="predicted"/>
<organism evidence="3 4">
    <name type="scientific">Pseudomonas duriflava</name>
    <dbReference type="NCBI Taxonomy" id="459528"/>
    <lineage>
        <taxon>Bacteria</taxon>
        <taxon>Pseudomonadati</taxon>
        <taxon>Pseudomonadota</taxon>
        <taxon>Gammaproteobacteria</taxon>
        <taxon>Pseudomonadales</taxon>
        <taxon>Pseudomonadaceae</taxon>
        <taxon>Pseudomonas</taxon>
    </lineage>
</organism>
<dbReference type="AlphaFoldDB" id="A0A562PXX1"/>
<evidence type="ECO:0000313" key="4">
    <source>
        <dbReference type="Proteomes" id="UP000316905"/>
    </source>
</evidence>
<feature type="transmembrane region" description="Helical" evidence="1">
    <location>
        <begin position="5"/>
        <end position="21"/>
    </location>
</feature>
<keyword evidence="1" id="KW-0472">Membrane</keyword>
<keyword evidence="1" id="KW-1133">Transmembrane helix</keyword>
<evidence type="ECO:0000259" key="2">
    <source>
        <dbReference type="Pfam" id="PF05425"/>
    </source>
</evidence>
<keyword evidence="4" id="KW-1185">Reference proteome</keyword>
<name>A0A562PXX1_9PSED</name>
<reference evidence="3 4" key="1">
    <citation type="journal article" date="2015" name="Stand. Genomic Sci.">
        <title>Genomic Encyclopedia of Bacterial and Archaeal Type Strains, Phase III: the genomes of soil and plant-associated and newly described type strains.</title>
        <authorList>
            <person name="Whitman W.B."/>
            <person name="Woyke T."/>
            <person name="Klenk H.P."/>
            <person name="Zhou Y."/>
            <person name="Lilburn T.G."/>
            <person name="Beck B.J."/>
            <person name="De Vos P."/>
            <person name="Vandamme P."/>
            <person name="Eisen J.A."/>
            <person name="Garrity G."/>
            <person name="Hugenholtz P."/>
            <person name="Kyrpides N.C."/>
        </authorList>
    </citation>
    <scope>NUCLEOTIDE SEQUENCE [LARGE SCALE GENOMIC DNA]</scope>
    <source>
        <strain evidence="3 4">CGMCC 1.6858</strain>
    </source>
</reference>
<dbReference type="InterPro" id="IPR008457">
    <property type="entry name" value="Cu-R_CopD_dom"/>
</dbReference>
<feature type="domain" description="Copper resistance protein D" evidence="2">
    <location>
        <begin position="4"/>
        <end position="65"/>
    </location>
</feature>
<dbReference type="RefSeq" id="WP_145145234.1">
    <property type="nucleotide sequence ID" value="NZ_VLKY01000018.1"/>
</dbReference>
<protein>
    <submittedName>
        <fullName evidence="3">Putative copper resistance protein D</fullName>
    </submittedName>
</protein>
<keyword evidence="1" id="KW-0812">Transmembrane</keyword>
<comment type="caution">
    <text evidence="3">The sequence shown here is derived from an EMBL/GenBank/DDBJ whole genome shotgun (WGS) entry which is preliminary data.</text>
</comment>
<evidence type="ECO:0000256" key="1">
    <source>
        <dbReference type="SAM" id="Phobius"/>
    </source>
</evidence>
<gene>
    <name evidence="3" type="ORF">IQ22_04071</name>
</gene>
<dbReference type="Proteomes" id="UP000316905">
    <property type="component" value="Unassembled WGS sequence"/>
</dbReference>